<gene>
    <name evidence="2" type="ORF">SAE01_29010</name>
</gene>
<evidence type="ECO:0000313" key="2">
    <source>
        <dbReference type="EMBL" id="GEO10405.1"/>
    </source>
</evidence>
<sequence length="121" mass="14302">MRNLVIVSLLIISIGCASSPVPKNILPPERMQKVVYDLIRIDEFVNNFVIKDSTVDIKKKRSILYEQVFKVNQTSRKEFYQSYKYYQQHPDVQKGLYDSLYEKMNRQKIEEAKPKPEKTAK</sequence>
<feature type="domain" description="DUF4296" evidence="1">
    <location>
        <begin position="22"/>
        <end position="109"/>
    </location>
</feature>
<reference evidence="2 3" key="1">
    <citation type="submission" date="2019-07" db="EMBL/GenBank/DDBJ databases">
        <title>Whole genome shotgun sequence of Segetibacter aerophilus NBRC 106135.</title>
        <authorList>
            <person name="Hosoyama A."/>
            <person name="Uohara A."/>
            <person name="Ohji S."/>
            <person name="Ichikawa N."/>
        </authorList>
    </citation>
    <scope>NUCLEOTIDE SEQUENCE [LARGE SCALE GENOMIC DNA]</scope>
    <source>
        <strain evidence="2 3">NBRC 106135</strain>
    </source>
</reference>
<protein>
    <recommendedName>
        <fullName evidence="1">DUF4296 domain-containing protein</fullName>
    </recommendedName>
</protein>
<name>A0A512BET6_9BACT</name>
<dbReference type="RefSeq" id="WP_147204518.1">
    <property type="nucleotide sequence ID" value="NZ_BJYT01000010.1"/>
</dbReference>
<proteinExistence type="predicted"/>
<dbReference type="Proteomes" id="UP000321513">
    <property type="component" value="Unassembled WGS sequence"/>
</dbReference>
<keyword evidence="3" id="KW-1185">Reference proteome</keyword>
<organism evidence="2 3">
    <name type="scientific">Segetibacter aerophilus</name>
    <dbReference type="NCBI Taxonomy" id="670293"/>
    <lineage>
        <taxon>Bacteria</taxon>
        <taxon>Pseudomonadati</taxon>
        <taxon>Bacteroidota</taxon>
        <taxon>Chitinophagia</taxon>
        <taxon>Chitinophagales</taxon>
        <taxon>Chitinophagaceae</taxon>
        <taxon>Segetibacter</taxon>
    </lineage>
</organism>
<dbReference type="OrthoDB" id="672534at2"/>
<accession>A0A512BET6</accession>
<evidence type="ECO:0000313" key="3">
    <source>
        <dbReference type="Proteomes" id="UP000321513"/>
    </source>
</evidence>
<dbReference type="EMBL" id="BJYT01000010">
    <property type="protein sequence ID" value="GEO10405.1"/>
    <property type="molecule type" value="Genomic_DNA"/>
</dbReference>
<dbReference type="PROSITE" id="PS51257">
    <property type="entry name" value="PROKAR_LIPOPROTEIN"/>
    <property type="match status" value="1"/>
</dbReference>
<comment type="caution">
    <text evidence="2">The sequence shown here is derived from an EMBL/GenBank/DDBJ whole genome shotgun (WGS) entry which is preliminary data.</text>
</comment>
<dbReference type="InterPro" id="IPR025381">
    <property type="entry name" value="DUF4296"/>
</dbReference>
<evidence type="ECO:0000259" key="1">
    <source>
        <dbReference type="Pfam" id="PF14129"/>
    </source>
</evidence>
<dbReference type="AlphaFoldDB" id="A0A512BET6"/>
<dbReference type="Pfam" id="PF14129">
    <property type="entry name" value="DUF4296"/>
    <property type="match status" value="1"/>
</dbReference>